<reference evidence="1 2" key="1">
    <citation type="journal article" date="2016" name="Nat. Commun.">
        <title>Thousands of microbial genomes shed light on interconnected biogeochemical processes in an aquifer system.</title>
        <authorList>
            <person name="Anantharaman K."/>
            <person name="Brown C.T."/>
            <person name="Hug L.A."/>
            <person name="Sharon I."/>
            <person name="Castelle C.J."/>
            <person name="Probst A.J."/>
            <person name="Thomas B.C."/>
            <person name="Singh A."/>
            <person name="Wilkins M.J."/>
            <person name="Karaoz U."/>
            <person name="Brodie E.L."/>
            <person name="Williams K.H."/>
            <person name="Hubbard S.S."/>
            <person name="Banfield J.F."/>
        </authorList>
    </citation>
    <scope>NUCLEOTIDE SEQUENCE [LARGE SCALE GENOMIC DNA]</scope>
</reference>
<evidence type="ECO:0008006" key="3">
    <source>
        <dbReference type="Google" id="ProtNLM"/>
    </source>
</evidence>
<evidence type="ECO:0000313" key="1">
    <source>
        <dbReference type="EMBL" id="OGC57258.1"/>
    </source>
</evidence>
<accession>A0A1F4VK38</accession>
<comment type="caution">
    <text evidence="1">The sequence shown here is derived from an EMBL/GenBank/DDBJ whole genome shotgun (WGS) entry which is preliminary data.</text>
</comment>
<organism evidence="1 2">
    <name type="scientific">candidate division WWE3 bacterium RIFCSPLOWO2_12_FULL_36_10</name>
    <dbReference type="NCBI Taxonomy" id="1802630"/>
    <lineage>
        <taxon>Bacteria</taxon>
        <taxon>Katanobacteria</taxon>
    </lineage>
</organism>
<dbReference type="Proteomes" id="UP000177763">
    <property type="component" value="Unassembled WGS sequence"/>
</dbReference>
<dbReference type="STRING" id="1802630.A3H26_03040"/>
<name>A0A1F4VK38_UNCKA</name>
<dbReference type="EMBL" id="MEVN01000018">
    <property type="protein sequence ID" value="OGC57258.1"/>
    <property type="molecule type" value="Genomic_DNA"/>
</dbReference>
<sequence length="89" mass="9905">MAKILKVKFPEKCNGCELCVMEVQRQLGKIGLDGSLIRILRENDSGGLLFVVDMDPKINEVNIEEIVKICPTGVFEISDLVEENNGLLE</sequence>
<gene>
    <name evidence="1" type="ORF">A3H26_03040</name>
</gene>
<dbReference type="AlphaFoldDB" id="A0A1F4VK38"/>
<proteinExistence type="predicted"/>
<protein>
    <recommendedName>
        <fullName evidence="3">4Fe-4S ferredoxin-type domain-containing protein</fullName>
    </recommendedName>
</protein>
<evidence type="ECO:0000313" key="2">
    <source>
        <dbReference type="Proteomes" id="UP000177763"/>
    </source>
</evidence>